<dbReference type="Proteomes" id="UP000324222">
    <property type="component" value="Unassembled WGS sequence"/>
</dbReference>
<reference evidence="1 2" key="1">
    <citation type="submission" date="2019-05" db="EMBL/GenBank/DDBJ databases">
        <title>Another draft genome of Portunus trituberculatus and its Hox gene families provides insights of decapod evolution.</title>
        <authorList>
            <person name="Jeong J.-H."/>
            <person name="Song I."/>
            <person name="Kim S."/>
            <person name="Choi T."/>
            <person name="Kim D."/>
            <person name="Ryu S."/>
            <person name="Kim W."/>
        </authorList>
    </citation>
    <scope>NUCLEOTIDE SEQUENCE [LARGE SCALE GENOMIC DNA]</scope>
    <source>
        <tissue evidence="1">Muscle</tissue>
    </source>
</reference>
<evidence type="ECO:0000313" key="1">
    <source>
        <dbReference type="EMBL" id="MPC62474.1"/>
    </source>
</evidence>
<gene>
    <name evidence="1" type="ORF">E2C01_056559</name>
</gene>
<proteinExistence type="predicted"/>
<organism evidence="1 2">
    <name type="scientific">Portunus trituberculatus</name>
    <name type="common">Swimming crab</name>
    <name type="synonym">Neptunus trituberculatus</name>
    <dbReference type="NCBI Taxonomy" id="210409"/>
    <lineage>
        <taxon>Eukaryota</taxon>
        <taxon>Metazoa</taxon>
        <taxon>Ecdysozoa</taxon>
        <taxon>Arthropoda</taxon>
        <taxon>Crustacea</taxon>
        <taxon>Multicrustacea</taxon>
        <taxon>Malacostraca</taxon>
        <taxon>Eumalacostraca</taxon>
        <taxon>Eucarida</taxon>
        <taxon>Decapoda</taxon>
        <taxon>Pleocyemata</taxon>
        <taxon>Brachyura</taxon>
        <taxon>Eubrachyura</taxon>
        <taxon>Portunoidea</taxon>
        <taxon>Portunidae</taxon>
        <taxon>Portuninae</taxon>
        <taxon>Portunus</taxon>
    </lineage>
</organism>
<sequence>MYKLVNHMEKIDRQDLVSLMEDSRKLSVQETLKSLIFLTGRWIFGMD</sequence>
<dbReference type="EMBL" id="VSRR010019724">
    <property type="protein sequence ID" value="MPC62474.1"/>
    <property type="molecule type" value="Genomic_DNA"/>
</dbReference>
<name>A0A5B7H0V8_PORTR</name>
<evidence type="ECO:0000313" key="2">
    <source>
        <dbReference type="Proteomes" id="UP000324222"/>
    </source>
</evidence>
<comment type="caution">
    <text evidence="1">The sequence shown here is derived from an EMBL/GenBank/DDBJ whole genome shotgun (WGS) entry which is preliminary data.</text>
</comment>
<dbReference type="AlphaFoldDB" id="A0A5B7H0V8"/>
<accession>A0A5B7H0V8</accession>
<keyword evidence="2" id="KW-1185">Reference proteome</keyword>
<protein>
    <submittedName>
        <fullName evidence="1">Uncharacterized protein</fullName>
    </submittedName>
</protein>